<dbReference type="SUPFAM" id="SSF75005">
    <property type="entry name" value="Arabinanase/levansucrase/invertase"/>
    <property type="match status" value="1"/>
</dbReference>
<protein>
    <submittedName>
        <fullName evidence="7">Uncharacterized protein</fullName>
    </submittedName>
</protein>
<dbReference type="SUPFAM" id="SSF49899">
    <property type="entry name" value="Concanavalin A-like lectins/glucanases"/>
    <property type="match status" value="1"/>
</dbReference>
<evidence type="ECO:0000256" key="2">
    <source>
        <dbReference type="ARBA" id="ARBA00022801"/>
    </source>
</evidence>
<dbReference type="InterPro" id="IPR013320">
    <property type="entry name" value="ConA-like_dom_sf"/>
</dbReference>
<keyword evidence="3 4" id="KW-0326">Glycosidase</keyword>
<dbReference type="InterPro" id="IPR013189">
    <property type="entry name" value="Glyco_hydro_32_C"/>
</dbReference>
<dbReference type="Gene3D" id="2.60.120.560">
    <property type="entry name" value="Exo-inulinase, domain 1"/>
    <property type="match status" value="1"/>
</dbReference>
<evidence type="ECO:0000256" key="4">
    <source>
        <dbReference type="RuleBase" id="RU362110"/>
    </source>
</evidence>
<dbReference type="EMBL" id="NKHZ01000068">
    <property type="protein sequence ID" value="PNS15634.1"/>
    <property type="molecule type" value="Genomic_DNA"/>
</dbReference>
<dbReference type="Gene3D" id="2.115.10.20">
    <property type="entry name" value="Glycosyl hydrolase domain, family 43"/>
    <property type="match status" value="1"/>
</dbReference>
<gene>
    <name evidence="7" type="ORF">CAC42_4086</name>
</gene>
<keyword evidence="2 4" id="KW-0378">Hydrolase</keyword>
<dbReference type="InterPro" id="IPR001362">
    <property type="entry name" value="Glyco_hydro_32"/>
</dbReference>
<dbReference type="InterPro" id="IPR023296">
    <property type="entry name" value="Glyco_hydro_beta-prop_sf"/>
</dbReference>
<evidence type="ECO:0000256" key="3">
    <source>
        <dbReference type="ARBA" id="ARBA00023295"/>
    </source>
</evidence>
<dbReference type="Proteomes" id="UP000243797">
    <property type="component" value="Unassembled WGS sequence"/>
</dbReference>
<dbReference type="SMART" id="SM00640">
    <property type="entry name" value="Glyco_32"/>
    <property type="match status" value="1"/>
</dbReference>
<dbReference type="InterPro" id="IPR013148">
    <property type="entry name" value="Glyco_hydro_32_N"/>
</dbReference>
<dbReference type="CDD" id="cd18621">
    <property type="entry name" value="GH32_XdINV-like"/>
    <property type="match status" value="1"/>
</dbReference>
<dbReference type="Pfam" id="PF08244">
    <property type="entry name" value="Glyco_hydro_32C"/>
    <property type="match status" value="1"/>
</dbReference>
<comment type="similarity">
    <text evidence="1 4">Belongs to the glycosyl hydrolase 32 family.</text>
</comment>
<dbReference type="STRING" id="2082308.A0A2K1QKE2"/>
<dbReference type="GO" id="GO:0005987">
    <property type="term" value="P:sucrose catabolic process"/>
    <property type="evidence" value="ECO:0007669"/>
    <property type="project" value="TreeGrafter"/>
</dbReference>
<dbReference type="GO" id="GO:0004575">
    <property type="term" value="F:sucrose alpha-glucosidase activity"/>
    <property type="evidence" value="ECO:0007669"/>
    <property type="project" value="TreeGrafter"/>
</dbReference>
<organism evidence="7 8">
    <name type="scientific">Sphaceloma murrayae</name>
    <dbReference type="NCBI Taxonomy" id="2082308"/>
    <lineage>
        <taxon>Eukaryota</taxon>
        <taxon>Fungi</taxon>
        <taxon>Dikarya</taxon>
        <taxon>Ascomycota</taxon>
        <taxon>Pezizomycotina</taxon>
        <taxon>Dothideomycetes</taxon>
        <taxon>Dothideomycetidae</taxon>
        <taxon>Myriangiales</taxon>
        <taxon>Elsinoaceae</taxon>
        <taxon>Sphaceloma</taxon>
    </lineage>
</organism>
<proteinExistence type="inferred from homology"/>
<feature type="domain" description="Glycosyl hydrolase family 32 C-terminal" evidence="6">
    <location>
        <begin position="456"/>
        <end position="598"/>
    </location>
</feature>
<comment type="caution">
    <text evidence="7">The sequence shown here is derived from an EMBL/GenBank/DDBJ whole genome shotgun (WGS) entry which is preliminary data.</text>
</comment>
<accession>A0A2K1QKE2</accession>
<dbReference type="OrthoDB" id="202537at2759"/>
<dbReference type="PANTHER" id="PTHR42800:SF3">
    <property type="entry name" value="GLYCOSYL HYDROLASE FAMILY 32 N-TERMINAL DOMAIN-CONTAINING PROTEIN"/>
    <property type="match status" value="1"/>
</dbReference>
<keyword evidence="8" id="KW-1185">Reference proteome</keyword>
<evidence type="ECO:0000259" key="5">
    <source>
        <dbReference type="Pfam" id="PF00251"/>
    </source>
</evidence>
<dbReference type="PANTHER" id="PTHR42800">
    <property type="entry name" value="EXOINULINASE INUD (AFU_ORTHOLOGUE AFUA_5G00480)"/>
    <property type="match status" value="1"/>
</dbReference>
<dbReference type="GO" id="GO:0005737">
    <property type="term" value="C:cytoplasm"/>
    <property type="evidence" value="ECO:0007669"/>
    <property type="project" value="TreeGrafter"/>
</dbReference>
<dbReference type="InParanoid" id="A0A2K1QKE2"/>
<evidence type="ECO:0000313" key="8">
    <source>
        <dbReference type="Proteomes" id="UP000243797"/>
    </source>
</evidence>
<evidence type="ECO:0000313" key="7">
    <source>
        <dbReference type="EMBL" id="PNS15634.1"/>
    </source>
</evidence>
<evidence type="ECO:0000256" key="1">
    <source>
        <dbReference type="ARBA" id="ARBA00009902"/>
    </source>
</evidence>
<sequence length="620" mass="68586">MAAMATVVASQANPIDYNQAPPNLSTLANNTLFDKWRPRAHVLPPQGQIGDPCMHYTDPSTGLFHVGYLYLGASGATTPDFIHYTDLNPNGDPFIRPGGINDPVAVFDGSVIPSGINGTPTLFYTSVAYLPIQWTIPYTRGSETQSLAVSTNGGRNFTKLAQGPSIPSPPFGLDVTGFRDPFVFQDPILDDLLDSDNGTWYAVISGGVRDEGPAEFLYRQFDPLFTEWEYLGQWWRETANSSYGDGTWAGRWGFNFEVANRFSLDEEGYNPRGLSFSTVGAEWSEEPIVPQVSQFREMLWAAGGYESDEDKVTFTPEMAGKLDWGRSAYAAAGKVVPADSVASRNSGAGERFVTYLWLTGNFYGTIAFPTPQQGWVGSLLLPRELSVGVLENVVDNDLVREKGSWRISEKKGNGTVVVETLKQVLVRELAEALVSNASTVTREPAREFRGNGTSARNLDLSSQPKSNFYVLKTKITFDPSARDSNDLKAGFEVLSGDLETTRIYYQFQNESIVIERRNSSAAAETTEGFDTRDEAGRLRLFDIENANGQRGVEELDLTIIVDNAIVEVYANERFALSTWIWSWYESSKGIKFLHEGTGMVRFGETVVYEGLVDAWPERAR</sequence>
<dbReference type="Pfam" id="PF00251">
    <property type="entry name" value="Glyco_hydro_32N"/>
    <property type="match status" value="1"/>
</dbReference>
<dbReference type="AlphaFoldDB" id="A0A2K1QKE2"/>
<reference evidence="7 8" key="1">
    <citation type="submission" date="2017-06" db="EMBL/GenBank/DDBJ databases">
        <title>Draft genome sequence of a variant of Elsinoe murrayae.</title>
        <authorList>
            <person name="Cheng Q."/>
        </authorList>
    </citation>
    <scope>NUCLEOTIDE SEQUENCE [LARGE SCALE GENOMIC DNA]</scope>
    <source>
        <strain evidence="7 8">CQ-2017a</strain>
    </source>
</reference>
<feature type="domain" description="Glycosyl hydrolase family 32 N-terminal" evidence="5">
    <location>
        <begin position="76"/>
        <end position="387"/>
    </location>
</feature>
<evidence type="ECO:0000259" key="6">
    <source>
        <dbReference type="Pfam" id="PF08244"/>
    </source>
</evidence>
<name>A0A2K1QKE2_9PEZI</name>